<accession>A0A914CLM3</accession>
<sequence length="252" mass="28222">MGGNMVSIHSYAENQIVTKVGETYNTNSYIGMYRNPPSTNPWSGVWTDGTSLDYLNWSPGDPNNYGGYEICVLIYSSSTTSCVTTDTYASRRGLWVDLNPTGYVCGTAAVVCELQCTTAQFPIDGSCPYTTNEISTISKAMTQSNFNSGFLPILMAAYPLSVKSNMSWEVTDLLSWAAFERTELNLTEDFVSWYDNSMGNCFTFNHFDSPKVYNLRYSGEFGAQIFWIQILNSDSESEFRVLILNLDSEFVF</sequence>
<dbReference type="PROSITE" id="PS50041">
    <property type="entry name" value="C_TYPE_LECTIN_2"/>
    <property type="match status" value="1"/>
</dbReference>
<dbReference type="InterPro" id="IPR016187">
    <property type="entry name" value="CTDL_fold"/>
</dbReference>
<evidence type="ECO:0000259" key="1">
    <source>
        <dbReference type="PROSITE" id="PS50041"/>
    </source>
</evidence>
<dbReference type="InterPro" id="IPR016186">
    <property type="entry name" value="C-type_lectin-like/link_sf"/>
</dbReference>
<dbReference type="WBParaSite" id="ACRNAN_scaffold12191.g17173.t1">
    <property type="protein sequence ID" value="ACRNAN_scaffold12191.g17173.t1"/>
    <property type="gene ID" value="ACRNAN_scaffold12191.g17173"/>
</dbReference>
<organism evidence="2 3">
    <name type="scientific">Acrobeloides nanus</name>
    <dbReference type="NCBI Taxonomy" id="290746"/>
    <lineage>
        <taxon>Eukaryota</taxon>
        <taxon>Metazoa</taxon>
        <taxon>Ecdysozoa</taxon>
        <taxon>Nematoda</taxon>
        <taxon>Chromadorea</taxon>
        <taxon>Rhabditida</taxon>
        <taxon>Tylenchina</taxon>
        <taxon>Cephalobomorpha</taxon>
        <taxon>Cephaloboidea</taxon>
        <taxon>Cephalobidae</taxon>
        <taxon>Acrobeloides</taxon>
    </lineage>
</organism>
<dbReference type="PANTHER" id="PTHR22803">
    <property type="entry name" value="MANNOSE, PHOSPHOLIPASE, LECTIN RECEPTOR RELATED"/>
    <property type="match status" value="1"/>
</dbReference>
<dbReference type="AlphaFoldDB" id="A0A914CLM3"/>
<dbReference type="Pfam" id="PF00059">
    <property type="entry name" value="Lectin_C"/>
    <property type="match status" value="1"/>
</dbReference>
<name>A0A914CLM3_9BILA</name>
<evidence type="ECO:0000313" key="2">
    <source>
        <dbReference type="Proteomes" id="UP000887540"/>
    </source>
</evidence>
<evidence type="ECO:0000313" key="3">
    <source>
        <dbReference type="WBParaSite" id="ACRNAN_scaffold12191.g17173.t1"/>
    </source>
</evidence>
<dbReference type="InterPro" id="IPR050111">
    <property type="entry name" value="C-type_lectin/snaclec_domain"/>
</dbReference>
<dbReference type="SUPFAM" id="SSF56436">
    <property type="entry name" value="C-type lectin-like"/>
    <property type="match status" value="1"/>
</dbReference>
<dbReference type="Gene3D" id="3.10.100.10">
    <property type="entry name" value="Mannose-Binding Protein A, subunit A"/>
    <property type="match status" value="1"/>
</dbReference>
<protein>
    <submittedName>
        <fullName evidence="3">C-type lectin domain-containing protein</fullName>
    </submittedName>
</protein>
<reference evidence="3" key="1">
    <citation type="submission" date="2022-11" db="UniProtKB">
        <authorList>
            <consortium name="WormBaseParasite"/>
        </authorList>
    </citation>
    <scope>IDENTIFICATION</scope>
</reference>
<dbReference type="Proteomes" id="UP000887540">
    <property type="component" value="Unplaced"/>
</dbReference>
<feature type="domain" description="C-type lectin" evidence="1">
    <location>
        <begin position="1"/>
        <end position="97"/>
    </location>
</feature>
<keyword evidence="2" id="KW-1185">Reference proteome</keyword>
<dbReference type="InterPro" id="IPR001304">
    <property type="entry name" value="C-type_lectin-like"/>
</dbReference>
<proteinExistence type="predicted"/>